<name>A0A438HSD6_VITVI</name>
<accession>A0A438HSD6</accession>
<dbReference type="OrthoDB" id="1413014at2759"/>
<sequence length="98" mass="10841">MFFKRIGRSLSRLVRSTLQKNVIPGNHGVRSLLSNESWKVQGNACNARVDGGLGFVIGYMTSVGHGKQLVSITYSSESNSDLANPKFRRLFSSRVPKK</sequence>
<evidence type="ECO:0000313" key="1">
    <source>
        <dbReference type="EMBL" id="RVW87384.1"/>
    </source>
</evidence>
<dbReference type="AlphaFoldDB" id="A0A438HSD6"/>
<reference evidence="1 2" key="1">
    <citation type="journal article" date="2018" name="PLoS Genet.">
        <title>Population sequencing reveals clonal diversity and ancestral inbreeding in the grapevine cultivar Chardonnay.</title>
        <authorList>
            <person name="Roach M.J."/>
            <person name="Johnson D.L."/>
            <person name="Bohlmann J."/>
            <person name="van Vuuren H.J."/>
            <person name="Jones S.J."/>
            <person name="Pretorius I.S."/>
            <person name="Schmidt S.A."/>
            <person name="Borneman A.R."/>
        </authorList>
    </citation>
    <scope>NUCLEOTIDE SEQUENCE [LARGE SCALE GENOMIC DNA]</scope>
    <source>
        <strain evidence="2">cv. Chardonnay</strain>
        <tissue evidence="1">Leaf</tissue>
    </source>
</reference>
<organism evidence="1 2">
    <name type="scientific">Vitis vinifera</name>
    <name type="common">Grape</name>
    <dbReference type="NCBI Taxonomy" id="29760"/>
    <lineage>
        <taxon>Eukaryota</taxon>
        <taxon>Viridiplantae</taxon>
        <taxon>Streptophyta</taxon>
        <taxon>Embryophyta</taxon>
        <taxon>Tracheophyta</taxon>
        <taxon>Spermatophyta</taxon>
        <taxon>Magnoliopsida</taxon>
        <taxon>eudicotyledons</taxon>
        <taxon>Gunneridae</taxon>
        <taxon>Pentapetalae</taxon>
        <taxon>rosids</taxon>
        <taxon>Vitales</taxon>
        <taxon>Vitaceae</taxon>
        <taxon>Viteae</taxon>
        <taxon>Vitis</taxon>
    </lineage>
</organism>
<dbReference type="EMBL" id="QGNW01000184">
    <property type="protein sequence ID" value="RVW87384.1"/>
    <property type="molecule type" value="Genomic_DNA"/>
</dbReference>
<gene>
    <name evidence="1" type="ORF">CK203_033675</name>
</gene>
<dbReference type="Proteomes" id="UP000288805">
    <property type="component" value="Unassembled WGS sequence"/>
</dbReference>
<proteinExistence type="predicted"/>
<protein>
    <submittedName>
        <fullName evidence="1">Uncharacterized protein</fullName>
    </submittedName>
</protein>
<comment type="caution">
    <text evidence="1">The sequence shown here is derived from an EMBL/GenBank/DDBJ whole genome shotgun (WGS) entry which is preliminary data.</text>
</comment>
<evidence type="ECO:0000313" key="2">
    <source>
        <dbReference type="Proteomes" id="UP000288805"/>
    </source>
</evidence>